<reference evidence="2" key="1">
    <citation type="submission" date="2020-12" db="UniProtKB">
        <authorList>
            <consortium name="WormBaseParasite"/>
        </authorList>
    </citation>
    <scope>IDENTIFICATION</scope>
    <source>
        <strain evidence="2">MHco3</strain>
    </source>
</reference>
<dbReference type="Proteomes" id="UP000025227">
    <property type="component" value="Unplaced"/>
</dbReference>
<name>A0A7I4YMI9_HAECO</name>
<keyword evidence="1" id="KW-1185">Reference proteome</keyword>
<accession>A0A7I4YMI9</accession>
<proteinExistence type="predicted"/>
<dbReference type="PANTHER" id="PTHR47331:SF1">
    <property type="entry name" value="GAG-LIKE PROTEIN"/>
    <property type="match status" value="1"/>
</dbReference>
<evidence type="ECO:0000313" key="1">
    <source>
        <dbReference type="Proteomes" id="UP000025227"/>
    </source>
</evidence>
<organism evidence="1 2">
    <name type="scientific">Haemonchus contortus</name>
    <name type="common">Barber pole worm</name>
    <dbReference type="NCBI Taxonomy" id="6289"/>
    <lineage>
        <taxon>Eukaryota</taxon>
        <taxon>Metazoa</taxon>
        <taxon>Ecdysozoa</taxon>
        <taxon>Nematoda</taxon>
        <taxon>Chromadorea</taxon>
        <taxon>Rhabditida</taxon>
        <taxon>Rhabditina</taxon>
        <taxon>Rhabditomorpha</taxon>
        <taxon>Strongyloidea</taxon>
        <taxon>Trichostrongylidae</taxon>
        <taxon>Haemonchus</taxon>
    </lineage>
</organism>
<dbReference type="InterPro" id="IPR043502">
    <property type="entry name" value="DNA/RNA_pol_sf"/>
</dbReference>
<dbReference type="SUPFAM" id="SSF56672">
    <property type="entry name" value="DNA/RNA polymerases"/>
    <property type="match status" value="1"/>
</dbReference>
<protein>
    <submittedName>
        <fullName evidence="2">Uncharacterized protein</fullName>
    </submittedName>
</protein>
<dbReference type="OMA" id="PYLHEAT"/>
<dbReference type="PANTHER" id="PTHR47331">
    <property type="entry name" value="PHD-TYPE DOMAIN-CONTAINING PROTEIN"/>
    <property type="match status" value="1"/>
</dbReference>
<dbReference type="WBParaSite" id="HCON_00120650-00001">
    <property type="protein sequence ID" value="HCON_00120650-00001"/>
    <property type="gene ID" value="HCON_00120650"/>
</dbReference>
<dbReference type="OrthoDB" id="5872352at2759"/>
<sequence length="268" mass="31226">MEPVQAYTITADDPEITEEERDQWEKFWTMDAAGIERFAGPEKEAEAAQDQMVWRKFNGTIQKREDGYCIRLPWKEQLATLTDNRALAYKRLVNVWSSISRNSDLLEQYNNVFHEQLRRNIIEPVNEQEPTHGEQLHYIPHQPVITPQKFTNKLRIVFDASAHYKGCPSLNDALYRGPVILPSLWFRIAKIAITSDVEKAFLQVHLQGQDRDSTRFFWLYDHKSAPGTDNTRTFIFTRVTFVLKSSPFLSAGTTRYHLDNYVDESPLD</sequence>
<dbReference type="AlphaFoldDB" id="A0A7I4YMI9"/>
<evidence type="ECO:0000313" key="2">
    <source>
        <dbReference type="WBParaSite" id="HCON_00120650-00001"/>
    </source>
</evidence>